<organism evidence="1 2">
    <name type="scientific">Melia azedarach</name>
    <name type="common">Chinaberry tree</name>
    <dbReference type="NCBI Taxonomy" id="155640"/>
    <lineage>
        <taxon>Eukaryota</taxon>
        <taxon>Viridiplantae</taxon>
        <taxon>Streptophyta</taxon>
        <taxon>Embryophyta</taxon>
        <taxon>Tracheophyta</taxon>
        <taxon>Spermatophyta</taxon>
        <taxon>Magnoliopsida</taxon>
        <taxon>eudicotyledons</taxon>
        <taxon>Gunneridae</taxon>
        <taxon>Pentapetalae</taxon>
        <taxon>rosids</taxon>
        <taxon>malvids</taxon>
        <taxon>Sapindales</taxon>
        <taxon>Meliaceae</taxon>
        <taxon>Melia</taxon>
    </lineage>
</organism>
<accession>A0ACC1YLU4</accession>
<sequence length="434" mass="49011">MAMNFNSLSDLGLRDQTIDDLFLPQNTSNFDQSHVNGGGLTGSQLNQLHLSSNTTPGFLQNDLIPQRNQPQIGLGQLGFGQIVTEVRRTYVTPNRVQVQSFVDYSPLQTQLGFPPNEAVDFSEATKMTRFLTPTSTMERLLAPNNSVGIQGLVANDSSGYDQGLIGNNSVRFSGQPNFRKQTLITPNQQNQPFIDEVEPFFHPYHHQNRPLNPRTPRIFYLDDHAKANGDGMVLDSKQINTSINMGKNPVHDRNPRQNSNPDKEQCNINIQNPNFSESIRNQNQNEPYDGRTHSLPFKKYGPYKCPKCSGEFDVSQTFAAHMWSHYKNETSAERKKRLAERYKKINLRLPVQPGDGVAIASESLNEEMKVHTRKRKNRGEGKSEDEVKDEVQEPVKDDPSANAEKSHSNMTKVKEESIAEDSDDDVKKIKKEPM</sequence>
<protein>
    <submittedName>
        <fullName evidence="1">C2H2-like zinc finger protein</fullName>
    </submittedName>
</protein>
<reference evidence="1 2" key="1">
    <citation type="journal article" date="2023" name="Science">
        <title>Complex scaffold remodeling in plant triterpene biosynthesis.</title>
        <authorList>
            <person name="De La Pena R."/>
            <person name="Hodgson H."/>
            <person name="Liu J.C."/>
            <person name="Stephenson M.J."/>
            <person name="Martin A.C."/>
            <person name="Owen C."/>
            <person name="Harkess A."/>
            <person name="Leebens-Mack J."/>
            <person name="Jimenez L.E."/>
            <person name="Osbourn A."/>
            <person name="Sattely E.S."/>
        </authorList>
    </citation>
    <scope>NUCLEOTIDE SEQUENCE [LARGE SCALE GENOMIC DNA]</scope>
    <source>
        <strain evidence="2">cv. JPN11</strain>
        <tissue evidence="1">Leaf</tissue>
    </source>
</reference>
<evidence type="ECO:0000313" key="2">
    <source>
        <dbReference type="Proteomes" id="UP001164539"/>
    </source>
</evidence>
<comment type="caution">
    <text evidence="1">The sequence shown here is derived from an EMBL/GenBank/DDBJ whole genome shotgun (WGS) entry which is preliminary data.</text>
</comment>
<keyword evidence="2" id="KW-1185">Reference proteome</keyword>
<dbReference type="EMBL" id="CM051395">
    <property type="protein sequence ID" value="KAJ4724129.1"/>
    <property type="molecule type" value="Genomic_DNA"/>
</dbReference>
<name>A0ACC1YLU4_MELAZ</name>
<gene>
    <name evidence="1" type="ORF">OWV82_003149</name>
</gene>
<proteinExistence type="predicted"/>
<evidence type="ECO:0000313" key="1">
    <source>
        <dbReference type="EMBL" id="KAJ4724129.1"/>
    </source>
</evidence>
<dbReference type="Proteomes" id="UP001164539">
    <property type="component" value="Chromosome 2"/>
</dbReference>